<feature type="domain" description="Carbamoyl phosphate synthase ATP-binding" evidence="1">
    <location>
        <begin position="123"/>
        <end position="166"/>
    </location>
</feature>
<organism evidence="2 3">
    <name type="scientific">Aristolochia fimbriata</name>
    <name type="common">White veined hardy Dutchman's pipe vine</name>
    <dbReference type="NCBI Taxonomy" id="158543"/>
    <lineage>
        <taxon>Eukaryota</taxon>
        <taxon>Viridiplantae</taxon>
        <taxon>Streptophyta</taxon>
        <taxon>Embryophyta</taxon>
        <taxon>Tracheophyta</taxon>
        <taxon>Spermatophyta</taxon>
        <taxon>Magnoliopsida</taxon>
        <taxon>Magnoliidae</taxon>
        <taxon>Piperales</taxon>
        <taxon>Aristolochiaceae</taxon>
        <taxon>Aristolochia</taxon>
    </lineage>
</organism>
<gene>
    <name evidence="2" type="ORF">H6P81_020020</name>
</gene>
<proteinExistence type="predicted"/>
<dbReference type="EMBL" id="JAINDJ010000008">
    <property type="protein sequence ID" value="KAG9439855.1"/>
    <property type="molecule type" value="Genomic_DNA"/>
</dbReference>
<sequence length="189" mass="20773">MVGDVVEIFEEAWASRGVGILVAVIEFGARPLVRGSRRGFQEHPSVDGSHISDVIVEYVKRKTKKHSMMFICEEAPMAPTVEGRDGGDNGGSLSSTRVGYDLQGELDRSGLQRLPDNIRVRGDKATARETMKKVIVPTVHGSDGLLQSTEEVVKLAREIGFPVMIKDLNNFESDPEEFAQSLCWDLGIT</sequence>
<dbReference type="Pfam" id="PF02786">
    <property type="entry name" value="CPSase_L_D2"/>
    <property type="match status" value="1"/>
</dbReference>
<name>A0AAV7DV58_ARIFI</name>
<dbReference type="SUPFAM" id="SSF56059">
    <property type="entry name" value="Glutathione synthetase ATP-binding domain-like"/>
    <property type="match status" value="1"/>
</dbReference>
<evidence type="ECO:0000259" key="1">
    <source>
        <dbReference type="Pfam" id="PF02786"/>
    </source>
</evidence>
<keyword evidence="3" id="KW-1185">Reference proteome</keyword>
<accession>A0AAV7DV58</accession>
<dbReference type="AlphaFoldDB" id="A0AAV7DV58"/>
<dbReference type="GO" id="GO:0005524">
    <property type="term" value="F:ATP binding"/>
    <property type="evidence" value="ECO:0007669"/>
    <property type="project" value="InterPro"/>
</dbReference>
<dbReference type="Proteomes" id="UP000825729">
    <property type="component" value="Unassembled WGS sequence"/>
</dbReference>
<evidence type="ECO:0000313" key="2">
    <source>
        <dbReference type="EMBL" id="KAG9439855.1"/>
    </source>
</evidence>
<protein>
    <recommendedName>
        <fullName evidence="1">Carbamoyl phosphate synthase ATP-binding domain-containing protein</fullName>
    </recommendedName>
</protein>
<dbReference type="InterPro" id="IPR051602">
    <property type="entry name" value="ACC_Biotin_Carboxylase"/>
</dbReference>
<dbReference type="Gene3D" id="3.30.470.20">
    <property type="entry name" value="ATP-grasp fold, B domain"/>
    <property type="match status" value="1"/>
</dbReference>
<reference evidence="2 3" key="1">
    <citation type="submission" date="2021-07" db="EMBL/GenBank/DDBJ databases">
        <title>The Aristolochia fimbriata genome: insights into angiosperm evolution, floral development and chemical biosynthesis.</title>
        <authorList>
            <person name="Jiao Y."/>
        </authorList>
    </citation>
    <scope>NUCLEOTIDE SEQUENCE [LARGE SCALE GENOMIC DNA]</scope>
    <source>
        <strain evidence="2">IBCAS-2021</strain>
        <tissue evidence="2">Leaf</tissue>
    </source>
</reference>
<dbReference type="PANTHER" id="PTHR48095">
    <property type="entry name" value="PYRUVATE CARBOXYLASE SUBUNIT A"/>
    <property type="match status" value="1"/>
</dbReference>
<dbReference type="PANTHER" id="PTHR48095:SF2">
    <property type="entry name" value="BIOTIN CARBOXYLASE, CHLOROPLASTIC"/>
    <property type="match status" value="1"/>
</dbReference>
<evidence type="ECO:0000313" key="3">
    <source>
        <dbReference type="Proteomes" id="UP000825729"/>
    </source>
</evidence>
<comment type="caution">
    <text evidence="2">The sequence shown here is derived from an EMBL/GenBank/DDBJ whole genome shotgun (WGS) entry which is preliminary data.</text>
</comment>
<dbReference type="InterPro" id="IPR005479">
    <property type="entry name" value="CPAse_ATP-bd"/>
</dbReference>